<sequence>TFVQRILEDEPTKEVEELLDFSLSVGLPVFLQSAFYNPSSKQ</sequence>
<evidence type="ECO:0000313" key="1">
    <source>
        <dbReference type="EMBL" id="SFK78158.1"/>
    </source>
</evidence>
<name>A0A1I4CAG2_9LACT</name>
<accession>A0A1I4CAG2</accession>
<evidence type="ECO:0000313" key="2">
    <source>
        <dbReference type="Proteomes" id="UP000199589"/>
    </source>
</evidence>
<gene>
    <name evidence="1" type="ORF">SAMN04488569_11151</name>
</gene>
<reference evidence="2" key="1">
    <citation type="submission" date="2016-10" db="EMBL/GenBank/DDBJ databases">
        <authorList>
            <person name="Varghese N."/>
            <person name="Submissions S."/>
        </authorList>
    </citation>
    <scope>NUCLEOTIDE SEQUENCE [LARGE SCALE GENOMIC DNA]</scope>
    <source>
        <strain evidence="2">DSM 16108</strain>
    </source>
</reference>
<dbReference type="AlphaFoldDB" id="A0A1I4CAG2"/>
<feature type="non-terminal residue" evidence="1">
    <location>
        <position position="1"/>
    </location>
</feature>
<dbReference type="Proteomes" id="UP000199589">
    <property type="component" value="Unassembled WGS sequence"/>
</dbReference>
<organism evidence="1 2">
    <name type="scientific">Marinilactibacillus piezotolerans</name>
    <dbReference type="NCBI Taxonomy" id="258723"/>
    <lineage>
        <taxon>Bacteria</taxon>
        <taxon>Bacillati</taxon>
        <taxon>Bacillota</taxon>
        <taxon>Bacilli</taxon>
        <taxon>Lactobacillales</taxon>
        <taxon>Carnobacteriaceae</taxon>
        <taxon>Marinilactibacillus</taxon>
    </lineage>
</organism>
<proteinExistence type="predicted"/>
<protein>
    <submittedName>
        <fullName evidence="1">Glycerol dehydrogenase</fullName>
    </submittedName>
</protein>
<keyword evidence="2" id="KW-1185">Reference proteome</keyword>
<dbReference type="EMBL" id="FOSJ01000115">
    <property type="protein sequence ID" value="SFK78158.1"/>
    <property type="molecule type" value="Genomic_DNA"/>
</dbReference>